<keyword evidence="2" id="KW-1185">Reference proteome</keyword>
<accession>A0AAD4KQQ7</accession>
<dbReference type="RefSeq" id="XP_046072839.1">
    <property type="nucleotide sequence ID" value="XM_046215825.1"/>
</dbReference>
<protein>
    <submittedName>
        <fullName evidence="1">Uncharacterized protein</fullName>
    </submittedName>
</protein>
<organism evidence="1 2">
    <name type="scientific">Talaromyces proteolyticus</name>
    <dbReference type="NCBI Taxonomy" id="1131652"/>
    <lineage>
        <taxon>Eukaryota</taxon>
        <taxon>Fungi</taxon>
        <taxon>Dikarya</taxon>
        <taxon>Ascomycota</taxon>
        <taxon>Pezizomycotina</taxon>
        <taxon>Eurotiomycetes</taxon>
        <taxon>Eurotiomycetidae</taxon>
        <taxon>Eurotiales</taxon>
        <taxon>Trichocomaceae</taxon>
        <taxon>Talaromyces</taxon>
        <taxon>Talaromyces sect. Bacilispori</taxon>
    </lineage>
</organism>
<name>A0AAD4KQQ7_9EURO</name>
<comment type="caution">
    <text evidence="1">The sequence shown here is derived from an EMBL/GenBank/DDBJ whole genome shotgun (WGS) entry which is preliminary data.</text>
</comment>
<dbReference type="Proteomes" id="UP001201262">
    <property type="component" value="Unassembled WGS sequence"/>
</dbReference>
<evidence type="ECO:0000313" key="2">
    <source>
        <dbReference type="Proteomes" id="UP001201262"/>
    </source>
</evidence>
<sequence length="102" mass="11460">MRSETPTPKVQGVDGSKLYDMRILGVSRGFDPFGSIQDFHAFLTDGFEMSTEQFPELNRLVMMHQKSNFATYFTPGNLNIANILVRGDNVVGIQGNWECKKA</sequence>
<dbReference type="GeneID" id="70246112"/>
<reference evidence="1" key="1">
    <citation type="submission" date="2021-12" db="EMBL/GenBank/DDBJ databases">
        <title>Convergent genome expansion in fungi linked to evolution of root-endophyte symbiosis.</title>
        <authorList>
            <consortium name="DOE Joint Genome Institute"/>
            <person name="Ke Y.-H."/>
            <person name="Bonito G."/>
            <person name="Liao H.-L."/>
            <person name="Looney B."/>
            <person name="Rojas-Flechas A."/>
            <person name="Nash J."/>
            <person name="Hameed K."/>
            <person name="Schadt C."/>
            <person name="Martin F."/>
            <person name="Crous P.W."/>
            <person name="Miettinen O."/>
            <person name="Magnuson J.K."/>
            <person name="Labbe J."/>
            <person name="Jacobson D."/>
            <person name="Doktycz M.J."/>
            <person name="Veneault-Fourrey C."/>
            <person name="Kuo A."/>
            <person name="Mondo S."/>
            <person name="Calhoun S."/>
            <person name="Riley R."/>
            <person name="Ohm R."/>
            <person name="LaButti K."/>
            <person name="Andreopoulos B."/>
            <person name="Pangilinan J."/>
            <person name="Nolan M."/>
            <person name="Tritt A."/>
            <person name="Clum A."/>
            <person name="Lipzen A."/>
            <person name="Daum C."/>
            <person name="Barry K."/>
            <person name="Grigoriev I.V."/>
            <person name="Vilgalys R."/>
        </authorList>
    </citation>
    <scope>NUCLEOTIDE SEQUENCE</scope>
    <source>
        <strain evidence="1">PMI_201</strain>
    </source>
</reference>
<dbReference type="EMBL" id="JAJTJA010000005">
    <property type="protein sequence ID" value="KAH8698375.1"/>
    <property type="molecule type" value="Genomic_DNA"/>
</dbReference>
<gene>
    <name evidence="1" type="ORF">BGW36DRAFT_375959</name>
</gene>
<proteinExistence type="predicted"/>
<dbReference type="AlphaFoldDB" id="A0AAD4KQQ7"/>
<evidence type="ECO:0000313" key="1">
    <source>
        <dbReference type="EMBL" id="KAH8698375.1"/>
    </source>
</evidence>